<dbReference type="InterPro" id="IPR003811">
    <property type="entry name" value="G3P_acylTferase_PlsY"/>
</dbReference>
<dbReference type="SMART" id="SM01207">
    <property type="entry name" value="G3P_acyltransf"/>
    <property type="match status" value="1"/>
</dbReference>
<evidence type="ECO:0000313" key="11">
    <source>
        <dbReference type="EMBL" id="CAA9562665.1"/>
    </source>
</evidence>
<keyword evidence="3 10" id="KW-0808">Transferase</keyword>
<dbReference type="PANTHER" id="PTHR30309:SF0">
    <property type="entry name" value="GLYCEROL-3-PHOSPHATE ACYLTRANSFERASE-RELATED"/>
    <property type="match status" value="1"/>
</dbReference>
<feature type="transmembrane region" description="Helical" evidence="10">
    <location>
        <begin position="141"/>
        <end position="159"/>
    </location>
</feature>
<evidence type="ECO:0000256" key="7">
    <source>
        <dbReference type="ARBA" id="ARBA00023136"/>
    </source>
</evidence>
<keyword evidence="11" id="KW-0012">Acyltransferase</keyword>
<comment type="similarity">
    <text evidence="10">Belongs to the PlsY family.</text>
</comment>
<proteinExistence type="inferred from homology"/>
<name>A0A6J4UWU7_9BACT</name>
<evidence type="ECO:0000256" key="2">
    <source>
        <dbReference type="ARBA" id="ARBA00022516"/>
    </source>
</evidence>
<comment type="subunit">
    <text evidence="10">Probably interacts with PlsX.</text>
</comment>
<accession>A0A6J4UWU7</accession>
<dbReference type="EMBL" id="CADCWN010000095">
    <property type="protein sequence ID" value="CAA9562665.1"/>
    <property type="molecule type" value="Genomic_DNA"/>
</dbReference>
<evidence type="ECO:0000256" key="5">
    <source>
        <dbReference type="ARBA" id="ARBA00022989"/>
    </source>
</evidence>
<dbReference type="Pfam" id="PF02660">
    <property type="entry name" value="G3P_acyltransf"/>
    <property type="match status" value="1"/>
</dbReference>
<keyword evidence="9 10" id="KW-1208">Phospholipid metabolism</keyword>
<keyword evidence="2 10" id="KW-0444">Lipid biosynthesis</keyword>
<evidence type="ECO:0000256" key="9">
    <source>
        <dbReference type="ARBA" id="ARBA00023264"/>
    </source>
</evidence>
<gene>
    <name evidence="10" type="primary">plsY</name>
    <name evidence="11" type="ORF">AVDCRST_MAG18-1218</name>
</gene>
<comment type="subcellular location">
    <subcellularLocation>
        <location evidence="10">Cell membrane</location>
        <topology evidence="10">Multi-pass membrane protein</topology>
    </subcellularLocation>
</comment>
<reference evidence="11" key="1">
    <citation type="submission" date="2020-02" db="EMBL/GenBank/DDBJ databases">
        <authorList>
            <person name="Meier V. D."/>
        </authorList>
    </citation>
    <scope>NUCLEOTIDE SEQUENCE</scope>
    <source>
        <strain evidence="11">AVDCRST_MAG18</strain>
    </source>
</reference>
<keyword evidence="8 10" id="KW-0594">Phospholipid biosynthesis</keyword>
<dbReference type="UniPathway" id="UPA00085"/>
<dbReference type="PANTHER" id="PTHR30309">
    <property type="entry name" value="INNER MEMBRANE PROTEIN YGIH"/>
    <property type="match status" value="1"/>
</dbReference>
<dbReference type="EC" id="2.3.1.275" evidence="10"/>
<evidence type="ECO:0000256" key="4">
    <source>
        <dbReference type="ARBA" id="ARBA00022692"/>
    </source>
</evidence>
<comment type="catalytic activity">
    <reaction evidence="10">
        <text>an acyl phosphate + sn-glycerol 3-phosphate = a 1-acyl-sn-glycero-3-phosphate + phosphate</text>
        <dbReference type="Rhea" id="RHEA:34075"/>
        <dbReference type="ChEBI" id="CHEBI:43474"/>
        <dbReference type="ChEBI" id="CHEBI:57597"/>
        <dbReference type="ChEBI" id="CHEBI:57970"/>
        <dbReference type="ChEBI" id="CHEBI:59918"/>
        <dbReference type="EC" id="2.3.1.275"/>
    </reaction>
</comment>
<evidence type="ECO:0000256" key="8">
    <source>
        <dbReference type="ARBA" id="ARBA00023209"/>
    </source>
</evidence>
<keyword evidence="6 10" id="KW-0443">Lipid metabolism</keyword>
<keyword evidence="1 10" id="KW-1003">Cell membrane</keyword>
<feature type="transmembrane region" description="Helical" evidence="10">
    <location>
        <begin position="83"/>
        <end position="102"/>
    </location>
</feature>
<sequence>MVYLLTLGMLVVAYFCGSVPSGFLIIRATTGKDIRQFGSGNIGMANAYRVGGAVPALLVLLGDALKGAIPVLIAGRALGLPDLAVVLVGLAAILGHDFPIFLRGHGGKGIATSLGVITALVPPVGIVAVIVWWIVILSTGYASLASLIMLFVATIVLAFYDSFFLTQHHPIFLVFFLALFVVAVWQHRANIERLRQGKELKLRGEREGAKPGDAT</sequence>
<comment type="pathway">
    <text evidence="10">Lipid metabolism; phospholipid metabolism.</text>
</comment>
<keyword evidence="7 10" id="KW-0472">Membrane</keyword>
<dbReference type="GO" id="GO:0005886">
    <property type="term" value="C:plasma membrane"/>
    <property type="evidence" value="ECO:0007669"/>
    <property type="project" value="UniProtKB-SubCell"/>
</dbReference>
<evidence type="ECO:0000256" key="3">
    <source>
        <dbReference type="ARBA" id="ARBA00022679"/>
    </source>
</evidence>
<comment type="function">
    <text evidence="10">Catalyzes the transfer of an acyl group from acyl-phosphate (acyl-PO(4)) to glycerol-3-phosphate (G3P) to form lysophosphatidic acid (LPA). This enzyme utilizes acyl-phosphate as fatty acyl donor, but not acyl-CoA or acyl-ACP.</text>
</comment>
<dbReference type="GO" id="GO:0008654">
    <property type="term" value="P:phospholipid biosynthetic process"/>
    <property type="evidence" value="ECO:0007669"/>
    <property type="project" value="UniProtKB-UniRule"/>
</dbReference>
<dbReference type="HAMAP" id="MF_01043">
    <property type="entry name" value="PlsY"/>
    <property type="match status" value="1"/>
</dbReference>
<evidence type="ECO:0000256" key="6">
    <source>
        <dbReference type="ARBA" id="ARBA00023098"/>
    </source>
</evidence>
<dbReference type="AlphaFoldDB" id="A0A6J4UWU7"/>
<keyword evidence="5 10" id="KW-1133">Transmembrane helix</keyword>
<organism evidence="11">
    <name type="scientific">uncultured Thermomicrobiales bacterium</name>
    <dbReference type="NCBI Taxonomy" id="1645740"/>
    <lineage>
        <taxon>Bacteria</taxon>
        <taxon>Pseudomonadati</taxon>
        <taxon>Thermomicrobiota</taxon>
        <taxon>Thermomicrobia</taxon>
        <taxon>Thermomicrobiales</taxon>
        <taxon>environmental samples</taxon>
    </lineage>
</organism>
<feature type="transmembrane region" description="Helical" evidence="10">
    <location>
        <begin position="114"/>
        <end position="135"/>
    </location>
</feature>
<dbReference type="GO" id="GO:0043772">
    <property type="term" value="F:acyl-phosphate glycerol-3-phosphate acyltransferase activity"/>
    <property type="evidence" value="ECO:0007669"/>
    <property type="project" value="UniProtKB-UniRule"/>
</dbReference>
<protein>
    <recommendedName>
        <fullName evidence="10">Glycerol-3-phosphate acyltransferase</fullName>
    </recommendedName>
    <alternativeName>
        <fullName evidence="10">Acyl-PO4 G3P acyltransferase</fullName>
    </alternativeName>
    <alternativeName>
        <fullName evidence="10">Acyl-phosphate--glycerol-3-phosphate acyltransferase</fullName>
    </alternativeName>
    <alternativeName>
        <fullName evidence="10">G3P acyltransferase</fullName>
        <shortName evidence="10">GPAT</shortName>
        <ecNumber evidence="10">2.3.1.275</ecNumber>
    </alternativeName>
    <alternativeName>
        <fullName evidence="10">Lysophosphatidic acid synthase</fullName>
        <shortName evidence="10">LPA synthase</shortName>
    </alternativeName>
</protein>
<evidence type="ECO:0000256" key="10">
    <source>
        <dbReference type="HAMAP-Rule" id="MF_01043"/>
    </source>
</evidence>
<keyword evidence="4 10" id="KW-0812">Transmembrane</keyword>
<evidence type="ECO:0000256" key="1">
    <source>
        <dbReference type="ARBA" id="ARBA00022475"/>
    </source>
</evidence>
<feature type="transmembrane region" description="Helical" evidence="10">
    <location>
        <begin position="6"/>
        <end position="26"/>
    </location>
</feature>
<dbReference type="NCBIfam" id="TIGR00023">
    <property type="entry name" value="glycerol-3-phosphate 1-O-acyltransferase PlsY"/>
    <property type="match status" value="1"/>
</dbReference>
<feature type="transmembrane region" description="Helical" evidence="10">
    <location>
        <begin position="171"/>
        <end position="188"/>
    </location>
</feature>